<accession>A0A8H7T6I4</accession>
<organism evidence="1 2">
    <name type="scientific">Cadophora malorum</name>
    <dbReference type="NCBI Taxonomy" id="108018"/>
    <lineage>
        <taxon>Eukaryota</taxon>
        <taxon>Fungi</taxon>
        <taxon>Dikarya</taxon>
        <taxon>Ascomycota</taxon>
        <taxon>Pezizomycotina</taxon>
        <taxon>Leotiomycetes</taxon>
        <taxon>Helotiales</taxon>
        <taxon>Ploettnerulaceae</taxon>
        <taxon>Cadophora</taxon>
    </lineage>
</organism>
<reference evidence="1" key="1">
    <citation type="submission" date="2021-02" db="EMBL/GenBank/DDBJ databases">
        <title>Genome sequence Cadophora malorum strain M34.</title>
        <authorList>
            <person name="Stefanovic E."/>
            <person name="Vu D."/>
            <person name="Scully C."/>
            <person name="Dijksterhuis J."/>
            <person name="Roader J."/>
            <person name="Houbraken J."/>
        </authorList>
    </citation>
    <scope>NUCLEOTIDE SEQUENCE</scope>
    <source>
        <strain evidence="1">M34</strain>
    </source>
</reference>
<protein>
    <submittedName>
        <fullName evidence="1">Uncharacterized protein</fullName>
    </submittedName>
</protein>
<evidence type="ECO:0000313" key="1">
    <source>
        <dbReference type="EMBL" id="KAG4415710.1"/>
    </source>
</evidence>
<gene>
    <name evidence="1" type="ORF">IFR04_011167</name>
</gene>
<keyword evidence="2" id="KW-1185">Reference proteome</keyword>
<dbReference type="AlphaFoldDB" id="A0A8H7T6I4"/>
<sequence>MAELPEWATSIYSLVVAEDAISRDVYTTMSKHGVLNAHRWRPDGVEGMGTVFRRIALLHHIAVHRTPVPVLAVTHILDDACCITYFLENYPGFSRFHECLDLVRKIQQEVPERQKWLSFQASAGLITELWDMT</sequence>
<proteinExistence type="predicted"/>
<dbReference type="EMBL" id="JAFJYH010000212">
    <property type="protein sequence ID" value="KAG4415710.1"/>
    <property type="molecule type" value="Genomic_DNA"/>
</dbReference>
<comment type="caution">
    <text evidence="1">The sequence shown here is derived from an EMBL/GenBank/DDBJ whole genome shotgun (WGS) entry which is preliminary data.</text>
</comment>
<name>A0A8H7T6I4_9HELO</name>
<evidence type="ECO:0000313" key="2">
    <source>
        <dbReference type="Proteomes" id="UP000664132"/>
    </source>
</evidence>
<dbReference type="Proteomes" id="UP000664132">
    <property type="component" value="Unassembled WGS sequence"/>
</dbReference>